<name>A0A4Q1K651_9FLAO</name>
<keyword evidence="1" id="KW-1133">Transmembrane helix</keyword>
<keyword evidence="1" id="KW-0812">Transmembrane</keyword>
<reference evidence="3" key="1">
    <citation type="submission" date="2019-01" db="EMBL/GenBank/DDBJ databases">
        <title>Cytophagaceae bacterium strain CAR-16.</title>
        <authorList>
            <person name="Chen W.-M."/>
        </authorList>
    </citation>
    <scope>NUCLEOTIDE SEQUENCE [LARGE SCALE GENOMIC DNA]</scope>
    <source>
        <strain evidence="3">LLJ-11</strain>
    </source>
</reference>
<protein>
    <submittedName>
        <fullName evidence="2">Signal peptidase I</fullName>
    </submittedName>
</protein>
<dbReference type="InterPro" id="IPR043739">
    <property type="entry name" value="DUF5684"/>
</dbReference>
<dbReference type="Proteomes" id="UP000290283">
    <property type="component" value="Unassembled WGS sequence"/>
</dbReference>
<keyword evidence="1" id="KW-0472">Membrane</keyword>
<feature type="transmembrane region" description="Helical" evidence="1">
    <location>
        <begin position="39"/>
        <end position="55"/>
    </location>
</feature>
<organism evidence="2 3">
    <name type="scientific">Flavobacterium amnicola</name>
    <dbReference type="NCBI Taxonomy" id="2506422"/>
    <lineage>
        <taxon>Bacteria</taxon>
        <taxon>Pseudomonadati</taxon>
        <taxon>Bacteroidota</taxon>
        <taxon>Flavobacteriia</taxon>
        <taxon>Flavobacteriales</taxon>
        <taxon>Flavobacteriaceae</taxon>
        <taxon>Flavobacterium</taxon>
    </lineage>
</organism>
<accession>A0A4Q1K651</accession>
<dbReference type="EMBL" id="SBKO01000001">
    <property type="protein sequence ID" value="RXR21413.1"/>
    <property type="molecule type" value="Genomic_DNA"/>
</dbReference>
<feature type="transmembrane region" description="Helical" evidence="1">
    <location>
        <begin position="12"/>
        <end position="32"/>
    </location>
</feature>
<comment type="caution">
    <text evidence="2">The sequence shown here is derived from an EMBL/GenBank/DDBJ whole genome shotgun (WGS) entry which is preliminary data.</text>
</comment>
<proteinExistence type="predicted"/>
<feature type="transmembrane region" description="Helical" evidence="1">
    <location>
        <begin position="61"/>
        <end position="83"/>
    </location>
</feature>
<gene>
    <name evidence="2" type="ORF">EQG63_03535</name>
</gene>
<evidence type="ECO:0000256" key="1">
    <source>
        <dbReference type="SAM" id="Phobius"/>
    </source>
</evidence>
<dbReference type="Pfam" id="PF18936">
    <property type="entry name" value="DUF5684"/>
    <property type="match status" value="1"/>
</dbReference>
<sequence>MDVFTEDIFYLFILAIIVFTIAINIMAMWKIFEKAGEKGWASIVPIYNIIVMLKITQKPDWWFLLFLIPFVNIVMSILVTNALSKKFGKYDTFVFGLILLPFIYYPILGFGDDEYGFD</sequence>
<feature type="transmembrane region" description="Helical" evidence="1">
    <location>
        <begin position="90"/>
        <end position="108"/>
    </location>
</feature>
<dbReference type="AlphaFoldDB" id="A0A4Q1K651"/>
<dbReference type="OrthoDB" id="2376202at2"/>
<evidence type="ECO:0000313" key="2">
    <source>
        <dbReference type="EMBL" id="RXR21413.1"/>
    </source>
</evidence>
<keyword evidence="3" id="KW-1185">Reference proteome</keyword>
<evidence type="ECO:0000313" key="3">
    <source>
        <dbReference type="Proteomes" id="UP000290283"/>
    </source>
</evidence>